<evidence type="ECO:0000259" key="1">
    <source>
        <dbReference type="PROSITE" id="PS51186"/>
    </source>
</evidence>
<evidence type="ECO:0000313" key="2">
    <source>
        <dbReference type="EMBL" id="MEQ2441046.1"/>
    </source>
</evidence>
<sequence length="153" mass="17497">MIEIKKATIEDIDTLMSWRMEVLHDVFSIEENLDMSELRANNHAYYLNAIPNGEHIACFACIDGEIVGCGGICIYREMPSPDNKNGLCAYLMNIYTHPMFRKQGVAKAVVNWLIEQAKQKEITKIYLETSDKARSLYSSLSFSDMKGYMKLEI</sequence>
<protein>
    <submittedName>
        <fullName evidence="2">GNAT family N-acetyltransferase</fullName>
    </submittedName>
</protein>
<dbReference type="CDD" id="cd04301">
    <property type="entry name" value="NAT_SF"/>
    <property type="match status" value="1"/>
</dbReference>
<dbReference type="Proteomes" id="UP001489509">
    <property type="component" value="Unassembled WGS sequence"/>
</dbReference>
<keyword evidence="3" id="KW-1185">Reference proteome</keyword>
<dbReference type="PANTHER" id="PTHR42791">
    <property type="entry name" value="GNAT FAMILY ACETYLTRANSFERASE"/>
    <property type="match status" value="1"/>
</dbReference>
<dbReference type="InterPro" id="IPR052523">
    <property type="entry name" value="Trichothecene_AcTrans"/>
</dbReference>
<dbReference type="InterPro" id="IPR016181">
    <property type="entry name" value="Acyl_CoA_acyltransferase"/>
</dbReference>
<dbReference type="PROSITE" id="PS51186">
    <property type="entry name" value="GNAT"/>
    <property type="match status" value="1"/>
</dbReference>
<accession>A0ABV1E156</accession>
<dbReference type="PANTHER" id="PTHR42791:SF2">
    <property type="entry name" value="N-ACETYLTRANSFERASE DOMAIN-CONTAINING PROTEIN"/>
    <property type="match status" value="1"/>
</dbReference>
<organism evidence="2 3">
    <name type="scientific">Solibaculum intestinale</name>
    <dbReference type="NCBI Taxonomy" id="3133165"/>
    <lineage>
        <taxon>Bacteria</taxon>
        <taxon>Bacillati</taxon>
        <taxon>Bacillota</taxon>
        <taxon>Clostridia</taxon>
        <taxon>Eubacteriales</taxon>
        <taxon>Oscillospiraceae</taxon>
        <taxon>Solibaculum</taxon>
    </lineage>
</organism>
<dbReference type="SUPFAM" id="SSF55729">
    <property type="entry name" value="Acyl-CoA N-acyltransferases (Nat)"/>
    <property type="match status" value="1"/>
</dbReference>
<proteinExistence type="predicted"/>
<dbReference type="EMBL" id="JBBMFD010000016">
    <property type="protein sequence ID" value="MEQ2441046.1"/>
    <property type="molecule type" value="Genomic_DNA"/>
</dbReference>
<evidence type="ECO:0000313" key="3">
    <source>
        <dbReference type="Proteomes" id="UP001489509"/>
    </source>
</evidence>
<reference evidence="2 3" key="1">
    <citation type="submission" date="2024-03" db="EMBL/GenBank/DDBJ databases">
        <title>Human intestinal bacterial collection.</title>
        <authorList>
            <person name="Pauvert C."/>
            <person name="Hitch T.C.A."/>
            <person name="Clavel T."/>
        </authorList>
    </citation>
    <scope>NUCLEOTIDE SEQUENCE [LARGE SCALE GENOMIC DNA]</scope>
    <source>
        <strain evidence="2 3">CLA-JM-H44</strain>
    </source>
</reference>
<dbReference type="Gene3D" id="3.40.630.30">
    <property type="match status" value="1"/>
</dbReference>
<name>A0ABV1E156_9FIRM</name>
<dbReference type="Pfam" id="PF00583">
    <property type="entry name" value="Acetyltransf_1"/>
    <property type="match status" value="1"/>
</dbReference>
<gene>
    <name evidence="2" type="ORF">WMO26_09435</name>
</gene>
<dbReference type="InterPro" id="IPR000182">
    <property type="entry name" value="GNAT_dom"/>
</dbReference>
<comment type="caution">
    <text evidence="2">The sequence shown here is derived from an EMBL/GenBank/DDBJ whole genome shotgun (WGS) entry which is preliminary data.</text>
</comment>
<feature type="domain" description="N-acetyltransferase" evidence="1">
    <location>
        <begin position="2"/>
        <end position="153"/>
    </location>
</feature>
<dbReference type="RefSeq" id="WP_349219923.1">
    <property type="nucleotide sequence ID" value="NZ_JBBMFD010000016.1"/>
</dbReference>